<dbReference type="GeneID" id="68853800"/>
<protein>
    <submittedName>
        <fullName evidence="2">YjgD</fullName>
    </submittedName>
</protein>
<organism evidence="2 3">
    <name type="scientific">Halapricum desulfuricans</name>
    <dbReference type="NCBI Taxonomy" id="2841257"/>
    <lineage>
        <taxon>Archaea</taxon>
        <taxon>Methanobacteriati</taxon>
        <taxon>Methanobacteriota</taxon>
        <taxon>Stenosarchaea group</taxon>
        <taxon>Halobacteria</taxon>
        <taxon>Halobacteriales</taxon>
        <taxon>Haloarculaceae</taxon>
        <taxon>Halapricum</taxon>
    </lineage>
</organism>
<sequence length="199" mass="20339">MSESRAAETDDFEALVEEDPEAVASLLERLDADGATPDVESLLKGGDLSIRGDESSEASADADELAPLVEAADANADELAAGLASLAQIQRTGTLDDLLELAQIASLLMGAMDDEMVMSLSNLGSELGGVADTASEEDVARGLESVLHAVGDATSEQPEPVGAIGFAKALRDPEVKAGLGVALALVRALGRNVDPPAED</sequence>
<accession>A0A897MVA4</accession>
<feature type="region of interest" description="Disordered" evidence="1">
    <location>
        <begin position="36"/>
        <end position="61"/>
    </location>
</feature>
<dbReference type="EMBL" id="CP064787">
    <property type="protein sequence ID" value="QSG04502.1"/>
    <property type="molecule type" value="Genomic_DNA"/>
</dbReference>
<dbReference type="PANTHER" id="PTHR38433">
    <property type="match status" value="1"/>
</dbReference>
<evidence type="ECO:0000256" key="1">
    <source>
        <dbReference type="SAM" id="MobiDB-lite"/>
    </source>
</evidence>
<dbReference type="RefSeq" id="WP_229113967.1">
    <property type="nucleotide sequence ID" value="NZ_CP064787.1"/>
</dbReference>
<reference evidence="2" key="1">
    <citation type="submission" date="2020-11" db="EMBL/GenBank/DDBJ databases">
        <title>Carbohydrate-dependent, anaerobic sulfur respiration: A novel catabolism in halophilic archaea.</title>
        <authorList>
            <person name="Sorokin D.Y."/>
            <person name="Messina E."/>
            <person name="Smedile F."/>
            <person name="La Cono V."/>
            <person name="Hallsworth J.E."/>
            <person name="Yakimov M.M."/>
        </authorList>
    </citation>
    <scope>NUCLEOTIDE SEQUENCE</scope>
    <source>
        <strain evidence="2">HSR12-1</strain>
    </source>
</reference>
<dbReference type="Pfam" id="PF07849">
    <property type="entry name" value="DUF1641"/>
    <property type="match status" value="1"/>
</dbReference>
<evidence type="ECO:0000313" key="2">
    <source>
        <dbReference type="EMBL" id="QSG04502.1"/>
    </source>
</evidence>
<gene>
    <name evidence="2" type="ORF">HSR121_0141</name>
</gene>
<proteinExistence type="predicted"/>
<dbReference type="PANTHER" id="PTHR38433:SF1">
    <property type="entry name" value="DUF1641 DOMAIN-CONTAINING PROTEIN"/>
    <property type="match status" value="1"/>
</dbReference>
<dbReference type="Proteomes" id="UP000663525">
    <property type="component" value="Chromosome"/>
</dbReference>
<dbReference type="InterPro" id="IPR012440">
    <property type="entry name" value="DUF1641"/>
</dbReference>
<dbReference type="AlphaFoldDB" id="A0A897MVA4"/>
<evidence type="ECO:0000313" key="3">
    <source>
        <dbReference type="Proteomes" id="UP000663525"/>
    </source>
</evidence>
<name>A0A897MVA4_9EURY</name>